<reference evidence="2 3" key="1">
    <citation type="submission" date="2018-10" db="EMBL/GenBank/DDBJ databases">
        <title>Genomic Encyclopedia of Type Strains, Phase IV (KMG-IV): sequencing the most valuable type-strain genomes for metagenomic binning, comparative biology and taxonomic classification.</title>
        <authorList>
            <person name="Goeker M."/>
        </authorList>
    </citation>
    <scope>NUCLEOTIDE SEQUENCE [LARGE SCALE GENOMIC DNA]</scope>
    <source>
        <strain evidence="2 3">DSM 3303</strain>
    </source>
</reference>
<dbReference type="AlphaFoldDB" id="A0A495BEI1"/>
<gene>
    <name evidence="2" type="ORF">C8E02_2409</name>
</gene>
<dbReference type="Proteomes" id="UP000279384">
    <property type="component" value="Unassembled WGS sequence"/>
</dbReference>
<protein>
    <submittedName>
        <fullName evidence="2">Atypical PilZ domain-containing cyclic di-GMP receptor</fullName>
    </submittedName>
</protein>
<evidence type="ECO:0000313" key="3">
    <source>
        <dbReference type="Proteomes" id="UP000279384"/>
    </source>
</evidence>
<organism evidence="2 3">
    <name type="scientific">Vogesella indigofera</name>
    <name type="common">Pseudomonas indigofera</name>
    <dbReference type="NCBI Taxonomy" id="45465"/>
    <lineage>
        <taxon>Bacteria</taxon>
        <taxon>Pseudomonadati</taxon>
        <taxon>Pseudomonadota</taxon>
        <taxon>Betaproteobacteria</taxon>
        <taxon>Neisseriales</taxon>
        <taxon>Chromobacteriaceae</taxon>
        <taxon>Vogesella</taxon>
    </lineage>
</organism>
<proteinExistence type="predicted"/>
<sequence length="170" mass="18957">MPLPELDTVYFDSCFPLRFHPAPDEVTRHAAQLETGLALAVLAAPLDQDSDGSPLLQRLEAKLDFVLELGLLARYPQLPPARPCRIGLEAVVWQDEQPASAGDSGLLQLHPHAPSGCPLYLFVTIEASQASPDGHQHLARLQPLRHDSDTRRWERWVFQQHRQHIGKGKA</sequence>
<dbReference type="Pfam" id="PF16823">
    <property type="entry name" value="tPilZ"/>
    <property type="match status" value="1"/>
</dbReference>
<evidence type="ECO:0000259" key="1">
    <source>
        <dbReference type="Pfam" id="PF16823"/>
    </source>
</evidence>
<evidence type="ECO:0000313" key="2">
    <source>
        <dbReference type="EMBL" id="RKQ58095.1"/>
    </source>
</evidence>
<comment type="caution">
    <text evidence="2">The sequence shown here is derived from an EMBL/GenBank/DDBJ whole genome shotgun (WGS) entry which is preliminary data.</text>
</comment>
<dbReference type="RefSeq" id="WP_120810920.1">
    <property type="nucleotide sequence ID" value="NZ_RBID01000015.1"/>
</dbReference>
<dbReference type="InterPro" id="IPR031800">
    <property type="entry name" value="PilZ_atypical"/>
</dbReference>
<dbReference type="EMBL" id="RBID01000015">
    <property type="protein sequence ID" value="RKQ58095.1"/>
    <property type="molecule type" value="Genomic_DNA"/>
</dbReference>
<accession>A0A495BEI1</accession>
<name>A0A495BEI1_VOGIN</name>
<keyword evidence="2" id="KW-0675">Receptor</keyword>
<feature type="domain" description="Cyclic di-GMP receptor atypical PilZ" evidence="1">
    <location>
        <begin position="47"/>
        <end position="166"/>
    </location>
</feature>